<feature type="compositionally biased region" description="Low complexity" evidence="1">
    <location>
        <begin position="99"/>
        <end position="149"/>
    </location>
</feature>
<protein>
    <submittedName>
        <fullName evidence="2">Uncharacterized protein</fullName>
    </submittedName>
</protein>
<accession>A0A0N1HTY4</accession>
<name>A0A0N1HTY4_LEPSE</name>
<keyword evidence="3" id="KW-1185">Reference proteome</keyword>
<evidence type="ECO:0000313" key="2">
    <source>
        <dbReference type="EMBL" id="KPI83503.1"/>
    </source>
</evidence>
<feature type="compositionally biased region" description="Polar residues" evidence="1">
    <location>
        <begin position="150"/>
        <end position="164"/>
    </location>
</feature>
<dbReference type="OrthoDB" id="267126at2759"/>
<sequence>MHNPDYRKIDGHLDSIEGYLRAMVRAPPPSLASRQEPPALAPLPSVAYNTFITVHASPLQRDHDMENMRCAGPLPQPSLVSRPPPFRPDLQRGSNRLGSTPATASAAPPPATSMAPASDSTRPPRSSSRLIAPPLTSSTDSSSLSSSDDATTQQAVWSAASWTQARPIIPSITPPPSHAPRARRTAAAASTSSALSPAVKCRVSPDLSSEEHETSSLPSSLDTSRSRSMTSILDRLEQRFHRTPSTRYTRRHPAPVSSDDFSESDNTSPSLSRGRARANAHDDPDESTWTAVSGLTLTTTESLYISTALSTPSPHDTSPEVRRLPGSADTTRPNETSARTSRRKRSQERTPPTTFSQTDVPPAVISPHSAQPPPQHPTPPSMATTDTAPSTTTHPSTNVETRPPTTRTLTFQNQQRHTATQRVDASATPNITPDLHTTKKQAQHDTGAGGSTGDVSLTDVAAATPTKKPAHAD</sequence>
<feature type="region of interest" description="Disordered" evidence="1">
    <location>
        <begin position="308"/>
        <end position="473"/>
    </location>
</feature>
<gene>
    <name evidence="2" type="ORF">ABL78_7456</name>
</gene>
<feature type="compositionally biased region" description="Polar residues" evidence="1">
    <location>
        <begin position="328"/>
        <end position="339"/>
    </location>
</feature>
<feature type="compositionally biased region" description="Low complexity" evidence="1">
    <location>
        <begin position="185"/>
        <end position="198"/>
    </location>
</feature>
<feature type="compositionally biased region" description="Polar residues" evidence="1">
    <location>
        <begin position="398"/>
        <end position="431"/>
    </location>
</feature>
<proteinExistence type="predicted"/>
<dbReference type="VEuPathDB" id="TriTrypDB:Lsey_0364_0010"/>
<evidence type="ECO:0000256" key="1">
    <source>
        <dbReference type="SAM" id="MobiDB-lite"/>
    </source>
</evidence>
<reference evidence="2 3" key="1">
    <citation type="journal article" date="2015" name="PLoS Pathog.">
        <title>Leptomonas seymouri: Adaptations to the Dixenous Life Cycle Analyzed by Genome Sequencing, Transcriptome Profiling and Co-infection with Leishmania donovani.</title>
        <authorList>
            <person name="Kraeva N."/>
            <person name="Butenko A."/>
            <person name="Hlavacova J."/>
            <person name="Kostygov A."/>
            <person name="Myskova J."/>
            <person name="Grybchuk D."/>
            <person name="Lestinova T."/>
            <person name="Votypka J."/>
            <person name="Volf P."/>
            <person name="Opperdoes F."/>
            <person name="Flegontov P."/>
            <person name="Lukes J."/>
            <person name="Yurchenko V."/>
        </authorList>
    </citation>
    <scope>NUCLEOTIDE SEQUENCE [LARGE SCALE GENOMIC DNA]</scope>
    <source>
        <strain evidence="2 3">ATCC 30220</strain>
    </source>
</reference>
<dbReference type="OMA" id="CFIIFYC"/>
<evidence type="ECO:0000313" key="3">
    <source>
        <dbReference type="Proteomes" id="UP000038009"/>
    </source>
</evidence>
<comment type="caution">
    <text evidence="2">The sequence shown here is derived from an EMBL/GenBank/DDBJ whole genome shotgun (WGS) entry which is preliminary data.</text>
</comment>
<organism evidence="2 3">
    <name type="scientific">Leptomonas seymouri</name>
    <dbReference type="NCBI Taxonomy" id="5684"/>
    <lineage>
        <taxon>Eukaryota</taxon>
        <taxon>Discoba</taxon>
        <taxon>Euglenozoa</taxon>
        <taxon>Kinetoplastea</taxon>
        <taxon>Metakinetoplastina</taxon>
        <taxon>Trypanosomatida</taxon>
        <taxon>Trypanosomatidae</taxon>
        <taxon>Leishmaniinae</taxon>
        <taxon>Leptomonas</taxon>
    </lineage>
</organism>
<feature type="non-terminal residue" evidence="2">
    <location>
        <position position="473"/>
    </location>
</feature>
<feature type="compositionally biased region" description="Pro residues" evidence="1">
    <location>
        <begin position="370"/>
        <end position="380"/>
    </location>
</feature>
<feature type="compositionally biased region" description="Polar residues" evidence="1">
    <location>
        <begin position="349"/>
        <end position="359"/>
    </location>
</feature>
<dbReference type="EMBL" id="LJSK01000364">
    <property type="protein sequence ID" value="KPI83503.1"/>
    <property type="molecule type" value="Genomic_DNA"/>
</dbReference>
<feature type="region of interest" description="Disordered" evidence="1">
    <location>
        <begin position="66"/>
        <end position="289"/>
    </location>
</feature>
<feature type="compositionally biased region" description="Low complexity" evidence="1">
    <location>
        <begin position="215"/>
        <end position="231"/>
    </location>
</feature>
<dbReference type="AlphaFoldDB" id="A0A0N1HTY4"/>
<dbReference type="Proteomes" id="UP000038009">
    <property type="component" value="Unassembled WGS sequence"/>
</dbReference>
<feature type="compositionally biased region" description="Low complexity" evidence="1">
    <location>
        <begin position="381"/>
        <end position="397"/>
    </location>
</feature>
<feature type="compositionally biased region" description="Basic residues" evidence="1">
    <location>
        <begin position="241"/>
        <end position="253"/>
    </location>
</feature>